<dbReference type="AlphaFoldDB" id="A0A3N4HSQ6"/>
<keyword evidence="3" id="KW-1185">Reference proteome</keyword>
<evidence type="ECO:0000313" key="2">
    <source>
        <dbReference type="EMBL" id="RPA75538.1"/>
    </source>
</evidence>
<evidence type="ECO:0000256" key="1">
    <source>
        <dbReference type="SAM" id="MobiDB-lite"/>
    </source>
</evidence>
<feature type="region of interest" description="Disordered" evidence="1">
    <location>
        <begin position="178"/>
        <end position="296"/>
    </location>
</feature>
<dbReference type="STRING" id="1160509.A0A3N4HSQ6"/>
<dbReference type="SUPFAM" id="SSF52833">
    <property type="entry name" value="Thioredoxin-like"/>
    <property type="match status" value="1"/>
</dbReference>
<feature type="region of interest" description="Disordered" evidence="1">
    <location>
        <begin position="104"/>
        <end position="141"/>
    </location>
</feature>
<dbReference type="InterPro" id="IPR036249">
    <property type="entry name" value="Thioredoxin-like_sf"/>
</dbReference>
<evidence type="ECO:0000313" key="3">
    <source>
        <dbReference type="Proteomes" id="UP000275078"/>
    </source>
</evidence>
<protein>
    <recommendedName>
        <fullName evidence="4">Glutaredoxin domain-containing protein</fullName>
    </recommendedName>
</protein>
<dbReference type="OrthoDB" id="9932926at2759"/>
<feature type="compositionally biased region" description="Basic and acidic residues" evidence="1">
    <location>
        <begin position="261"/>
        <end position="272"/>
    </location>
</feature>
<feature type="compositionally biased region" description="Basic and acidic residues" evidence="1">
    <location>
        <begin position="217"/>
        <end position="230"/>
    </location>
</feature>
<accession>A0A3N4HSQ6</accession>
<dbReference type="Gene3D" id="3.40.30.10">
    <property type="entry name" value="Glutaredoxin"/>
    <property type="match status" value="1"/>
</dbReference>
<feature type="compositionally biased region" description="Low complexity" evidence="1">
    <location>
        <begin position="108"/>
        <end position="117"/>
    </location>
</feature>
<dbReference type="EMBL" id="ML119762">
    <property type="protein sequence ID" value="RPA75538.1"/>
    <property type="molecule type" value="Genomic_DNA"/>
</dbReference>
<proteinExistence type="predicted"/>
<feature type="compositionally biased region" description="Basic and acidic residues" evidence="1">
    <location>
        <begin position="179"/>
        <end position="208"/>
    </location>
</feature>
<name>A0A3N4HSQ6_ASCIM</name>
<feature type="compositionally biased region" description="Low complexity" evidence="1">
    <location>
        <begin position="246"/>
        <end position="260"/>
    </location>
</feature>
<dbReference type="Proteomes" id="UP000275078">
    <property type="component" value="Unassembled WGS sequence"/>
</dbReference>
<gene>
    <name evidence="2" type="ORF">BJ508DRAFT_19117</name>
</gene>
<reference evidence="2 3" key="1">
    <citation type="journal article" date="2018" name="Nat. Ecol. Evol.">
        <title>Pezizomycetes genomes reveal the molecular basis of ectomycorrhizal truffle lifestyle.</title>
        <authorList>
            <person name="Murat C."/>
            <person name="Payen T."/>
            <person name="Noel B."/>
            <person name="Kuo A."/>
            <person name="Morin E."/>
            <person name="Chen J."/>
            <person name="Kohler A."/>
            <person name="Krizsan K."/>
            <person name="Balestrini R."/>
            <person name="Da Silva C."/>
            <person name="Montanini B."/>
            <person name="Hainaut M."/>
            <person name="Levati E."/>
            <person name="Barry K.W."/>
            <person name="Belfiori B."/>
            <person name="Cichocki N."/>
            <person name="Clum A."/>
            <person name="Dockter R.B."/>
            <person name="Fauchery L."/>
            <person name="Guy J."/>
            <person name="Iotti M."/>
            <person name="Le Tacon F."/>
            <person name="Lindquist E.A."/>
            <person name="Lipzen A."/>
            <person name="Malagnac F."/>
            <person name="Mello A."/>
            <person name="Molinier V."/>
            <person name="Miyauchi S."/>
            <person name="Poulain J."/>
            <person name="Riccioni C."/>
            <person name="Rubini A."/>
            <person name="Sitrit Y."/>
            <person name="Splivallo R."/>
            <person name="Traeger S."/>
            <person name="Wang M."/>
            <person name="Zifcakova L."/>
            <person name="Wipf D."/>
            <person name="Zambonelli A."/>
            <person name="Paolocci F."/>
            <person name="Nowrousian M."/>
            <person name="Ottonello S."/>
            <person name="Baldrian P."/>
            <person name="Spatafora J.W."/>
            <person name="Henrissat B."/>
            <person name="Nagy L.G."/>
            <person name="Aury J.M."/>
            <person name="Wincker P."/>
            <person name="Grigoriev I.V."/>
            <person name="Bonfante P."/>
            <person name="Martin F.M."/>
        </authorList>
    </citation>
    <scope>NUCLEOTIDE SEQUENCE [LARGE SCALE GENOMIC DNA]</scope>
    <source>
        <strain evidence="2 3">RN42</strain>
    </source>
</reference>
<evidence type="ECO:0008006" key="4">
    <source>
        <dbReference type="Google" id="ProtNLM"/>
    </source>
</evidence>
<sequence length="296" mass="31944">MSTPSLSDPTTIYLLTSLTSGSSTILTATVRLESLLKTHKIPFIAIDVATDEKARMLWGRRSKGRRLPGIVKGGEVLGNFEECEEWNEYGELRMVLLNEAPKQPSIVPQPEEVPQPQMEKDKAIAESVHSNRPSMSAEERKNMLESISSGSAAASLKKSPSVASVASVQSNASSMAAEAAKRAKEMQLKSLRERVAKREEEKAKRESAAAEAASAAEPKEEKKEVDELSEKVAALSTEDSSKPEDTTTTTSTKGDSTTTDATRDSTTDEKQDTTVTVAEKSDKDAQVQVAVEGSPE</sequence>
<organism evidence="2 3">
    <name type="scientific">Ascobolus immersus RN42</name>
    <dbReference type="NCBI Taxonomy" id="1160509"/>
    <lineage>
        <taxon>Eukaryota</taxon>
        <taxon>Fungi</taxon>
        <taxon>Dikarya</taxon>
        <taxon>Ascomycota</taxon>
        <taxon>Pezizomycotina</taxon>
        <taxon>Pezizomycetes</taxon>
        <taxon>Pezizales</taxon>
        <taxon>Ascobolaceae</taxon>
        <taxon>Ascobolus</taxon>
    </lineage>
</organism>